<evidence type="ECO:0000313" key="2">
    <source>
        <dbReference type="Proteomes" id="UP000177187"/>
    </source>
</evidence>
<evidence type="ECO:0000313" key="1">
    <source>
        <dbReference type="EMBL" id="OGD72343.1"/>
    </source>
</evidence>
<organism evidence="1 2">
    <name type="scientific">Candidatus Coatesbacteria bacterium RBG_13_66_14</name>
    <dbReference type="NCBI Taxonomy" id="1817816"/>
    <lineage>
        <taxon>Bacteria</taxon>
        <taxon>Candidatus Coatesiibacteriota</taxon>
    </lineage>
</organism>
<reference evidence="1 2" key="1">
    <citation type="journal article" date="2016" name="Nat. Commun.">
        <title>Thousands of microbial genomes shed light on interconnected biogeochemical processes in an aquifer system.</title>
        <authorList>
            <person name="Anantharaman K."/>
            <person name="Brown C.T."/>
            <person name="Hug L.A."/>
            <person name="Sharon I."/>
            <person name="Castelle C.J."/>
            <person name="Probst A.J."/>
            <person name="Thomas B.C."/>
            <person name="Singh A."/>
            <person name="Wilkins M.J."/>
            <person name="Karaoz U."/>
            <person name="Brodie E.L."/>
            <person name="Williams K.H."/>
            <person name="Hubbard S.S."/>
            <person name="Banfield J.F."/>
        </authorList>
    </citation>
    <scope>NUCLEOTIDE SEQUENCE [LARGE SCALE GENOMIC DNA]</scope>
</reference>
<dbReference type="EMBL" id="MFAF01000125">
    <property type="protein sequence ID" value="OGD72343.1"/>
    <property type="molecule type" value="Genomic_DNA"/>
</dbReference>
<name>A0A1F5EY55_9BACT</name>
<dbReference type="STRING" id="1817816.A2Y64_00545"/>
<sequence length="175" mass="20157">MLLLLVLLAAGCGEREFKLEEVKRYHEEMDGPDADVLLLTEQVRRWADDIAQLEPEIVGREAPGLLSQALIYQEKAYEFGEFFASARYETENIAEFLQFKIEVLASLQADLQSFMDDFLKVYRFSSEDEEALPGYHSEWIALACKNFTEAVEKVEGEFTRGRRVLLSEFILMGDR</sequence>
<dbReference type="Proteomes" id="UP000177187">
    <property type="component" value="Unassembled WGS sequence"/>
</dbReference>
<protein>
    <recommendedName>
        <fullName evidence="3">Imelysin-like domain-containing protein</fullName>
    </recommendedName>
</protein>
<proteinExistence type="predicted"/>
<accession>A0A1F5EY55</accession>
<gene>
    <name evidence="1" type="ORF">A2Y64_00545</name>
</gene>
<evidence type="ECO:0008006" key="3">
    <source>
        <dbReference type="Google" id="ProtNLM"/>
    </source>
</evidence>
<dbReference type="AlphaFoldDB" id="A0A1F5EY55"/>
<comment type="caution">
    <text evidence="1">The sequence shown here is derived from an EMBL/GenBank/DDBJ whole genome shotgun (WGS) entry which is preliminary data.</text>
</comment>